<dbReference type="GO" id="GO:0046872">
    <property type="term" value="F:metal ion binding"/>
    <property type="evidence" value="ECO:0007669"/>
    <property type="project" value="UniProtKB-KW"/>
</dbReference>
<name>A0AA41Z4I2_9SPHN</name>
<keyword evidence="5" id="KW-0378">Hydrolase</keyword>
<dbReference type="AlphaFoldDB" id="A0AA41Z4I2"/>
<dbReference type="PANTHER" id="PTHR10587:SF133">
    <property type="entry name" value="CHITIN DEACETYLASE 1-RELATED"/>
    <property type="match status" value="1"/>
</dbReference>
<dbReference type="GO" id="GO:0005975">
    <property type="term" value="P:carbohydrate metabolic process"/>
    <property type="evidence" value="ECO:0007669"/>
    <property type="project" value="InterPro"/>
</dbReference>
<dbReference type="Pfam" id="PF01522">
    <property type="entry name" value="Polysacc_deac_1"/>
    <property type="match status" value="1"/>
</dbReference>
<accession>A0AA41Z4I2</accession>
<evidence type="ECO:0000256" key="4">
    <source>
        <dbReference type="ARBA" id="ARBA00022723"/>
    </source>
</evidence>
<organism evidence="9 10">
    <name type="scientific">Sphingomonas lycopersici</name>
    <dbReference type="NCBI Taxonomy" id="2951807"/>
    <lineage>
        <taxon>Bacteria</taxon>
        <taxon>Pseudomonadati</taxon>
        <taxon>Pseudomonadota</taxon>
        <taxon>Alphaproteobacteria</taxon>
        <taxon>Sphingomonadales</taxon>
        <taxon>Sphingomonadaceae</taxon>
        <taxon>Sphingomonas</taxon>
    </lineage>
</organism>
<feature type="signal peptide" evidence="7">
    <location>
        <begin position="1"/>
        <end position="20"/>
    </location>
</feature>
<reference evidence="9" key="1">
    <citation type="submission" date="2022-06" db="EMBL/GenBank/DDBJ databases">
        <title>Sphingomonas sp. nov. isolated from rhizosphere soil of tomato.</title>
        <authorList>
            <person name="Dong H."/>
            <person name="Gao R."/>
        </authorList>
    </citation>
    <scope>NUCLEOTIDE SEQUENCE</scope>
    <source>
        <strain evidence="9">MMSM24</strain>
    </source>
</reference>
<dbReference type="InterPro" id="IPR011330">
    <property type="entry name" value="Glyco_hydro/deAcase_b/a-brl"/>
</dbReference>
<comment type="similarity">
    <text evidence="2">Belongs to the polysaccharide deacetylase family.</text>
</comment>
<evidence type="ECO:0000259" key="8">
    <source>
        <dbReference type="PROSITE" id="PS51677"/>
    </source>
</evidence>
<dbReference type="Proteomes" id="UP001165565">
    <property type="component" value="Unassembled WGS sequence"/>
</dbReference>
<evidence type="ECO:0000313" key="9">
    <source>
        <dbReference type="EMBL" id="MCW6533395.1"/>
    </source>
</evidence>
<evidence type="ECO:0000256" key="3">
    <source>
        <dbReference type="ARBA" id="ARBA00020071"/>
    </source>
</evidence>
<keyword evidence="10" id="KW-1185">Reference proteome</keyword>
<dbReference type="CDD" id="cd10960">
    <property type="entry name" value="CE4_NodB_like_1"/>
    <property type="match status" value="1"/>
</dbReference>
<gene>
    <name evidence="9" type="ORF">NEE01_01215</name>
</gene>
<comment type="caution">
    <text evidence="9">The sequence shown here is derived from an EMBL/GenBank/DDBJ whole genome shotgun (WGS) entry which is preliminary data.</text>
</comment>
<evidence type="ECO:0000256" key="7">
    <source>
        <dbReference type="SAM" id="SignalP"/>
    </source>
</evidence>
<evidence type="ECO:0000256" key="2">
    <source>
        <dbReference type="ARBA" id="ARBA00010973"/>
    </source>
</evidence>
<dbReference type="PROSITE" id="PS51677">
    <property type="entry name" value="NODB"/>
    <property type="match status" value="1"/>
</dbReference>
<comment type="function">
    <text evidence="1">Is involved in generating a small heat-stable compound (Nod), an acylated oligomer of N-acetylglucosamine, that stimulates mitosis in various plant protoplasts.</text>
</comment>
<dbReference type="GO" id="GO:0016020">
    <property type="term" value="C:membrane"/>
    <property type="evidence" value="ECO:0007669"/>
    <property type="project" value="TreeGrafter"/>
</dbReference>
<evidence type="ECO:0000256" key="1">
    <source>
        <dbReference type="ARBA" id="ARBA00003236"/>
    </source>
</evidence>
<dbReference type="EMBL" id="JANFAV010000001">
    <property type="protein sequence ID" value="MCW6533395.1"/>
    <property type="molecule type" value="Genomic_DNA"/>
</dbReference>
<feature type="domain" description="NodB homology" evidence="8">
    <location>
        <begin position="22"/>
        <end position="249"/>
    </location>
</feature>
<proteinExistence type="inferred from homology"/>
<feature type="chain" id="PRO_5041385729" description="Chitooligosaccharide deacetylase" evidence="7">
    <location>
        <begin position="21"/>
        <end position="307"/>
    </location>
</feature>
<protein>
    <recommendedName>
        <fullName evidence="3">Chitooligosaccharide deacetylase</fullName>
    </recommendedName>
    <alternativeName>
        <fullName evidence="6">Nodulation protein B</fullName>
    </alternativeName>
</protein>
<dbReference type="InterPro" id="IPR002509">
    <property type="entry name" value="NODB_dom"/>
</dbReference>
<dbReference type="SUPFAM" id="SSF88713">
    <property type="entry name" value="Glycoside hydrolase/deacetylase"/>
    <property type="match status" value="1"/>
</dbReference>
<sequence>MRPILALAAAFAATPGGASPAPSIAITMDDLPALSPWPEGTDRVALARQITEALAAAHVGPVYGFVNHAVAERDPAVAPFLDIWRRAGLPVANHGWSHADLHTVGRAAFIDDIARNEPYLAAAMKGEDWRWFRYPFLREGVDDAQRLAVRAELARRGYKIAAVTMSFEDYLWNPPYARCVAAGDKAAVAELERSYLAAARDAVRASRSQARAVYGRDIPYVLLIHVGAFTTRMLPRLLAQYREEGFRFVTLPKAESDPAYAADRDPALPPVNSLSRRAAGKDGVYRSPDYGPALAATCQTPAPAGSR</sequence>
<dbReference type="GO" id="GO:0016810">
    <property type="term" value="F:hydrolase activity, acting on carbon-nitrogen (but not peptide) bonds"/>
    <property type="evidence" value="ECO:0007669"/>
    <property type="project" value="InterPro"/>
</dbReference>
<keyword evidence="7" id="KW-0732">Signal</keyword>
<dbReference type="RefSeq" id="WP_265267429.1">
    <property type="nucleotide sequence ID" value="NZ_JANFAV010000001.1"/>
</dbReference>
<dbReference type="Gene3D" id="3.20.20.370">
    <property type="entry name" value="Glycoside hydrolase/deacetylase"/>
    <property type="match status" value="1"/>
</dbReference>
<keyword evidence="4" id="KW-0479">Metal-binding</keyword>
<evidence type="ECO:0000256" key="5">
    <source>
        <dbReference type="ARBA" id="ARBA00022801"/>
    </source>
</evidence>
<evidence type="ECO:0000256" key="6">
    <source>
        <dbReference type="ARBA" id="ARBA00032976"/>
    </source>
</evidence>
<dbReference type="PANTHER" id="PTHR10587">
    <property type="entry name" value="GLYCOSYL TRANSFERASE-RELATED"/>
    <property type="match status" value="1"/>
</dbReference>
<evidence type="ECO:0000313" key="10">
    <source>
        <dbReference type="Proteomes" id="UP001165565"/>
    </source>
</evidence>
<dbReference type="InterPro" id="IPR050248">
    <property type="entry name" value="Polysacc_deacetylase_ArnD"/>
</dbReference>